<dbReference type="EMBL" id="CAJOBA010005141">
    <property type="protein sequence ID" value="CAF3734281.1"/>
    <property type="molecule type" value="Genomic_DNA"/>
</dbReference>
<evidence type="ECO:0000256" key="1">
    <source>
        <dbReference type="SAM" id="MobiDB-lite"/>
    </source>
</evidence>
<comment type="caution">
    <text evidence="2">The sequence shown here is derived from an EMBL/GenBank/DDBJ whole genome shotgun (WGS) entry which is preliminary data.</text>
</comment>
<feature type="compositionally biased region" description="Polar residues" evidence="1">
    <location>
        <begin position="67"/>
        <end position="84"/>
    </location>
</feature>
<evidence type="ECO:0000313" key="2">
    <source>
        <dbReference type="EMBL" id="CAF0961459.1"/>
    </source>
</evidence>
<evidence type="ECO:0000313" key="3">
    <source>
        <dbReference type="EMBL" id="CAF3734281.1"/>
    </source>
</evidence>
<proteinExistence type="predicted"/>
<evidence type="ECO:0000313" key="4">
    <source>
        <dbReference type="Proteomes" id="UP000677228"/>
    </source>
</evidence>
<sequence length="119" mass="13129">MNCSVLYEKPIEYFSTFKHVRLIVAARSTALLQRLSSLTSNAPSAADPSLNVELHLGILNRISNESPHVSSEISHPNSDTTTTSDLEKIPARSEELLCDFIVYNSGLLKLKSNTIKSIK</sequence>
<protein>
    <submittedName>
        <fullName evidence="2">Uncharacterized protein</fullName>
    </submittedName>
</protein>
<organism evidence="2 4">
    <name type="scientific">Didymodactylos carnosus</name>
    <dbReference type="NCBI Taxonomy" id="1234261"/>
    <lineage>
        <taxon>Eukaryota</taxon>
        <taxon>Metazoa</taxon>
        <taxon>Spiralia</taxon>
        <taxon>Gnathifera</taxon>
        <taxon>Rotifera</taxon>
        <taxon>Eurotatoria</taxon>
        <taxon>Bdelloidea</taxon>
        <taxon>Philodinida</taxon>
        <taxon>Philodinidae</taxon>
        <taxon>Didymodactylos</taxon>
    </lineage>
</organism>
<dbReference type="Proteomes" id="UP000677228">
    <property type="component" value="Unassembled WGS sequence"/>
</dbReference>
<name>A0A8S2DM70_9BILA</name>
<dbReference type="Proteomes" id="UP000682733">
    <property type="component" value="Unassembled WGS sequence"/>
</dbReference>
<gene>
    <name evidence="2" type="ORF">OVA965_LOCUS12659</name>
    <name evidence="3" type="ORF">TMI583_LOCUS12663</name>
</gene>
<dbReference type="AlphaFoldDB" id="A0A8S2DM70"/>
<reference evidence="2" key="1">
    <citation type="submission" date="2021-02" db="EMBL/GenBank/DDBJ databases">
        <authorList>
            <person name="Nowell W R."/>
        </authorList>
    </citation>
    <scope>NUCLEOTIDE SEQUENCE</scope>
</reference>
<accession>A0A8S2DM70</accession>
<feature type="region of interest" description="Disordered" evidence="1">
    <location>
        <begin position="67"/>
        <end position="86"/>
    </location>
</feature>
<dbReference type="EMBL" id="CAJNOK010005136">
    <property type="protein sequence ID" value="CAF0961459.1"/>
    <property type="molecule type" value="Genomic_DNA"/>
</dbReference>